<dbReference type="EMBL" id="KV448164">
    <property type="protein sequence ID" value="OAX42089.1"/>
    <property type="molecule type" value="Genomic_DNA"/>
</dbReference>
<dbReference type="Proteomes" id="UP000092154">
    <property type="component" value="Unassembled WGS sequence"/>
</dbReference>
<evidence type="ECO:0000313" key="3">
    <source>
        <dbReference type="Proteomes" id="UP000092154"/>
    </source>
</evidence>
<keyword evidence="3" id="KW-1185">Reference proteome</keyword>
<dbReference type="InParanoid" id="A0A1B7NBB9"/>
<accession>A0A1B7NBB9</accession>
<dbReference type="AlphaFoldDB" id="A0A1B7NBB9"/>
<gene>
    <name evidence="2" type="ORF">K503DRAFT_767075</name>
</gene>
<protein>
    <submittedName>
        <fullName evidence="2">Uncharacterized protein</fullName>
    </submittedName>
</protein>
<feature type="region of interest" description="Disordered" evidence="1">
    <location>
        <begin position="51"/>
        <end position="75"/>
    </location>
</feature>
<sequence>MAHYNNYTSPPQSPTFGFFPTAPSAPHAFSSMHGNPRDSHAMYTALGSSMSFQSGSHHRQSSDGSSNPLKKFYRK</sequence>
<reference evidence="2 3" key="1">
    <citation type="submission" date="2016-06" db="EMBL/GenBank/DDBJ databases">
        <title>Comparative genomics of the ectomycorrhizal sister species Rhizopogon vinicolor and Rhizopogon vesiculosus (Basidiomycota: Boletales) reveals a divergence of the mating type B locus.</title>
        <authorList>
            <consortium name="DOE Joint Genome Institute"/>
            <person name="Mujic A.B."/>
            <person name="Kuo A."/>
            <person name="Tritt A."/>
            <person name="Lipzen A."/>
            <person name="Chen C."/>
            <person name="Johnson J."/>
            <person name="Sharma A."/>
            <person name="Barry K."/>
            <person name="Grigoriev I.V."/>
            <person name="Spatafora J.W."/>
        </authorList>
    </citation>
    <scope>NUCLEOTIDE SEQUENCE [LARGE SCALE GENOMIC DNA]</scope>
    <source>
        <strain evidence="2 3">AM-OR11-026</strain>
    </source>
</reference>
<organism evidence="2 3">
    <name type="scientific">Rhizopogon vinicolor AM-OR11-026</name>
    <dbReference type="NCBI Taxonomy" id="1314800"/>
    <lineage>
        <taxon>Eukaryota</taxon>
        <taxon>Fungi</taxon>
        <taxon>Dikarya</taxon>
        <taxon>Basidiomycota</taxon>
        <taxon>Agaricomycotina</taxon>
        <taxon>Agaricomycetes</taxon>
        <taxon>Agaricomycetidae</taxon>
        <taxon>Boletales</taxon>
        <taxon>Suillineae</taxon>
        <taxon>Rhizopogonaceae</taxon>
        <taxon>Rhizopogon</taxon>
    </lineage>
</organism>
<dbReference type="OrthoDB" id="3257074at2759"/>
<evidence type="ECO:0000313" key="2">
    <source>
        <dbReference type="EMBL" id="OAX42089.1"/>
    </source>
</evidence>
<proteinExistence type="predicted"/>
<evidence type="ECO:0000256" key="1">
    <source>
        <dbReference type="SAM" id="MobiDB-lite"/>
    </source>
</evidence>
<name>A0A1B7NBB9_9AGAM</name>